<name>A0A974DIZ0_XENLA</name>
<evidence type="ECO:0000313" key="1">
    <source>
        <dbReference type="EMBL" id="OCT91886.1"/>
    </source>
</evidence>
<evidence type="ECO:0000313" key="2">
    <source>
        <dbReference type="Proteomes" id="UP000694892"/>
    </source>
</evidence>
<protein>
    <submittedName>
        <fullName evidence="1">Uncharacterized protein</fullName>
    </submittedName>
</protein>
<dbReference type="EMBL" id="CM004469">
    <property type="protein sequence ID" value="OCT91886.1"/>
    <property type="molecule type" value="Genomic_DNA"/>
</dbReference>
<sequence length="142" mass="16410">MKDKLTLQTTDKPLPCKIVNAAQRLLQLQFQTEGLQPSYAKAYNMQPVSGPAVQIHSDLLARHCFTTCYRNGRQQIADSDPAKMSLPVRDQIEVLYKNVVKSPLNDMEYLQADIHKFDNTKMREHLTKCLENRWMTEFPKLS</sequence>
<dbReference type="AlphaFoldDB" id="A0A974DIZ0"/>
<accession>A0A974DIZ0</accession>
<reference evidence="2" key="1">
    <citation type="journal article" date="2016" name="Nature">
        <title>Genome evolution in the allotetraploid frog Xenopus laevis.</title>
        <authorList>
            <person name="Session A.M."/>
            <person name="Uno Y."/>
            <person name="Kwon T."/>
            <person name="Chapman J.A."/>
            <person name="Toyoda A."/>
            <person name="Takahashi S."/>
            <person name="Fukui A."/>
            <person name="Hikosaka A."/>
            <person name="Suzuki A."/>
            <person name="Kondo M."/>
            <person name="van Heeringen S.J."/>
            <person name="Quigley I."/>
            <person name="Heinz S."/>
            <person name="Ogino H."/>
            <person name="Ochi H."/>
            <person name="Hellsten U."/>
            <person name="Lyons J.B."/>
            <person name="Simakov O."/>
            <person name="Putnam N."/>
            <person name="Stites J."/>
            <person name="Kuroki Y."/>
            <person name="Tanaka T."/>
            <person name="Michiue T."/>
            <person name="Watanabe M."/>
            <person name="Bogdanovic O."/>
            <person name="Lister R."/>
            <person name="Georgiou G."/>
            <person name="Paranjpe S.S."/>
            <person name="van Kruijsbergen I."/>
            <person name="Shu S."/>
            <person name="Carlson J."/>
            <person name="Kinoshita T."/>
            <person name="Ohta Y."/>
            <person name="Mawaribuchi S."/>
            <person name="Jenkins J."/>
            <person name="Grimwood J."/>
            <person name="Schmutz J."/>
            <person name="Mitros T."/>
            <person name="Mozaffari S.V."/>
            <person name="Suzuki Y."/>
            <person name="Haramoto Y."/>
            <person name="Yamamoto T.S."/>
            <person name="Takagi C."/>
            <person name="Heald R."/>
            <person name="Miller K."/>
            <person name="Haudenschild C."/>
            <person name="Kitzman J."/>
            <person name="Nakayama T."/>
            <person name="Izutsu Y."/>
            <person name="Robert J."/>
            <person name="Fortriede J."/>
            <person name="Burns K."/>
            <person name="Lotay V."/>
            <person name="Karimi K."/>
            <person name="Yasuoka Y."/>
            <person name="Dichmann D.S."/>
            <person name="Flajnik M.F."/>
            <person name="Houston D.W."/>
            <person name="Shendure J."/>
            <person name="DuPasquier L."/>
            <person name="Vize P.D."/>
            <person name="Zorn A.M."/>
            <person name="Ito M."/>
            <person name="Marcotte E.M."/>
            <person name="Wallingford J.B."/>
            <person name="Ito Y."/>
            <person name="Asashima M."/>
            <person name="Ueno N."/>
            <person name="Matsuda Y."/>
            <person name="Veenstra G.J."/>
            <person name="Fujiyama A."/>
            <person name="Harland R.M."/>
            <person name="Taira M."/>
            <person name="Rokhsar D.S."/>
        </authorList>
    </citation>
    <scope>NUCLEOTIDE SEQUENCE [LARGE SCALE GENOMIC DNA]</scope>
    <source>
        <strain evidence="2">J</strain>
    </source>
</reference>
<gene>
    <name evidence="1" type="ORF">XELAEV_18014943mg</name>
</gene>
<organism evidence="1 2">
    <name type="scientific">Xenopus laevis</name>
    <name type="common">African clawed frog</name>
    <dbReference type="NCBI Taxonomy" id="8355"/>
    <lineage>
        <taxon>Eukaryota</taxon>
        <taxon>Metazoa</taxon>
        <taxon>Chordata</taxon>
        <taxon>Craniata</taxon>
        <taxon>Vertebrata</taxon>
        <taxon>Euteleostomi</taxon>
        <taxon>Amphibia</taxon>
        <taxon>Batrachia</taxon>
        <taxon>Anura</taxon>
        <taxon>Pipoidea</taxon>
        <taxon>Pipidae</taxon>
        <taxon>Xenopodinae</taxon>
        <taxon>Xenopus</taxon>
        <taxon>Xenopus</taxon>
    </lineage>
</organism>
<dbReference type="Proteomes" id="UP000694892">
    <property type="component" value="Chromosome 2S"/>
</dbReference>
<proteinExistence type="predicted"/>